<dbReference type="Gene3D" id="3.40.50.300">
    <property type="entry name" value="P-loop containing nucleotide triphosphate hydrolases"/>
    <property type="match status" value="1"/>
</dbReference>
<dbReference type="Proteomes" id="UP000679848">
    <property type="component" value="Chromosome"/>
</dbReference>
<dbReference type="EMBL" id="AP023420">
    <property type="protein sequence ID" value="BCK83875.1"/>
    <property type="molecule type" value="Genomic_DNA"/>
</dbReference>
<keyword evidence="1" id="KW-0813">Transport</keyword>
<dbReference type="GO" id="GO:0016887">
    <property type="term" value="F:ATP hydrolysis activity"/>
    <property type="evidence" value="ECO:0007669"/>
    <property type="project" value="InterPro"/>
</dbReference>
<dbReference type="KEGG" id="pfaa:MM59RIKEN_11940"/>
<evidence type="ECO:0000256" key="2">
    <source>
        <dbReference type="ARBA" id="ARBA00022741"/>
    </source>
</evidence>
<feature type="domain" description="ABC transporter" evidence="4">
    <location>
        <begin position="2"/>
        <end position="231"/>
    </location>
</feature>
<organism evidence="5 6">
    <name type="scientific">Pusillibacter faecalis</name>
    <dbReference type="NCBI Taxonomy" id="2714358"/>
    <lineage>
        <taxon>Bacteria</taxon>
        <taxon>Bacillati</taxon>
        <taxon>Bacillota</taxon>
        <taxon>Clostridia</taxon>
        <taxon>Eubacteriales</taxon>
        <taxon>Oscillospiraceae</taxon>
        <taxon>Pusillibacter</taxon>
    </lineage>
</organism>
<reference evidence="5" key="1">
    <citation type="submission" date="2020-09" db="EMBL/GenBank/DDBJ databases">
        <title>New species isolated from human feces.</title>
        <authorList>
            <person name="Kitahara M."/>
            <person name="Shigeno Y."/>
            <person name="Shime M."/>
            <person name="Matsumoto Y."/>
            <person name="Nakamura S."/>
            <person name="Motooka D."/>
            <person name="Fukuoka S."/>
            <person name="Nishikawa H."/>
            <person name="Benno Y."/>
        </authorList>
    </citation>
    <scope>NUCLEOTIDE SEQUENCE</scope>
    <source>
        <strain evidence="5">MM59</strain>
    </source>
</reference>
<protein>
    <submittedName>
        <fullName evidence="5">ABC transporter</fullName>
    </submittedName>
</protein>
<dbReference type="Pfam" id="PF00005">
    <property type="entry name" value="ABC_tran"/>
    <property type="match status" value="1"/>
</dbReference>
<gene>
    <name evidence="5" type="primary">modC</name>
    <name evidence="5" type="ORF">MM59RIKEN_11940</name>
</gene>
<accession>A0A810QBE1</accession>
<dbReference type="RefSeq" id="WP_213542905.1">
    <property type="nucleotide sequence ID" value="NZ_AP023420.1"/>
</dbReference>
<proteinExistence type="predicted"/>
<dbReference type="SMART" id="SM00382">
    <property type="entry name" value="AAA"/>
    <property type="match status" value="1"/>
</dbReference>
<keyword evidence="6" id="KW-1185">Reference proteome</keyword>
<dbReference type="PANTHER" id="PTHR42781:SF4">
    <property type="entry name" value="SPERMIDINE_PUTRESCINE IMPORT ATP-BINDING PROTEIN POTA"/>
    <property type="match status" value="1"/>
</dbReference>
<dbReference type="GO" id="GO:0005524">
    <property type="term" value="F:ATP binding"/>
    <property type="evidence" value="ECO:0007669"/>
    <property type="project" value="UniProtKB-KW"/>
</dbReference>
<dbReference type="InterPro" id="IPR027417">
    <property type="entry name" value="P-loop_NTPase"/>
</dbReference>
<dbReference type="AlphaFoldDB" id="A0A810QBE1"/>
<dbReference type="InterPro" id="IPR003593">
    <property type="entry name" value="AAA+_ATPase"/>
</dbReference>
<dbReference type="InterPro" id="IPR003439">
    <property type="entry name" value="ABC_transporter-like_ATP-bd"/>
</dbReference>
<evidence type="ECO:0000259" key="4">
    <source>
        <dbReference type="PROSITE" id="PS50893"/>
    </source>
</evidence>
<name>A0A810QBE1_9FIRM</name>
<evidence type="ECO:0000313" key="5">
    <source>
        <dbReference type="EMBL" id="BCK83875.1"/>
    </source>
</evidence>
<evidence type="ECO:0000256" key="3">
    <source>
        <dbReference type="ARBA" id="ARBA00022840"/>
    </source>
</evidence>
<dbReference type="PROSITE" id="PS50893">
    <property type="entry name" value="ABC_TRANSPORTER_2"/>
    <property type="match status" value="1"/>
</dbReference>
<keyword evidence="3" id="KW-0067">ATP-binding</keyword>
<dbReference type="InterPro" id="IPR050093">
    <property type="entry name" value="ABC_SmlMolc_Importer"/>
</dbReference>
<dbReference type="PANTHER" id="PTHR42781">
    <property type="entry name" value="SPERMIDINE/PUTRESCINE IMPORT ATP-BINDING PROTEIN POTA"/>
    <property type="match status" value="1"/>
</dbReference>
<evidence type="ECO:0000256" key="1">
    <source>
        <dbReference type="ARBA" id="ARBA00022448"/>
    </source>
</evidence>
<sequence>MSLCVEIQKRLGNFQLDVQFEAHQEPLALLGASGCGKSVTLRCIAGILTPDTGKIVLDGAVLYDSTAHINLPPQRRNVGYLFQQYALFPNMTVRQNIAAAVRNRGRRAAEVTEKLRRFRLEEVADRRPAQLSGGQQQRTALARILASEPGMILLDEPFSALDGYLRQQLELELQELLEPFQGTILWVSHDQGEVFRNCRRVCVISQGRSQPVQTVEDLFLRPETVAAAQLSGCGNFAMAVPQGDVVFLPAWNLTLRCAAPPPPGIDCVGIRARQLHPAVSGEVNAFPCAVVRVIQDLSCTTLLLRPLDAMAEAPLLRMELDRESGLADQRELLVSVSPEHLLLLR</sequence>
<dbReference type="SUPFAM" id="SSF52540">
    <property type="entry name" value="P-loop containing nucleoside triphosphate hydrolases"/>
    <property type="match status" value="1"/>
</dbReference>
<evidence type="ECO:0000313" key="6">
    <source>
        <dbReference type="Proteomes" id="UP000679848"/>
    </source>
</evidence>
<keyword evidence="2" id="KW-0547">Nucleotide-binding</keyword>